<dbReference type="InterPro" id="IPR000719">
    <property type="entry name" value="Prot_kinase_dom"/>
</dbReference>
<proteinExistence type="predicted"/>
<evidence type="ECO:0000256" key="6">
    <source>
        <dbReference type="ARBA" id="ARBA00022840"/>
    </source>
</evidence>
<evidence type="ECO:0000256" key="5">
    <source>
        <dbReference type="ARBA" id="ARBA00022777"/>
    </source>
</evidence>
<evidence type="ECO:0000313" key="11">
    <source>
        <dbReference type="Proteomes" id="UP000000328"/>
    </source>
</evidence>
<dbReference type="Pfam" id="PF00069">
    <property type="entry name" value="Pkinase"/>
    <property type="match status" value="1"/>
</dbReference>
<gene>
    <name evidence="10" type="ordered locus">AMED_5624</name>
</gene>
<dbReference type="Proteomes" id="UP000000328">
    <property type="component" value="Chromosome"/>
</dbReference>
<dbReference type="GO" id="GO:0030247">
    <property type="term" value="F:polysaccharide binding"/>
    <property type="evidence" value="ECO:0007669"/>
    <property type="project" value="UniProtKB-UniRule"/>
</dbReference>
<feature type="transmembrane region" description="Helical" evidence="7">
    <location>
        <begin position="289"/>
        <end position="311"/>
    </location>
</feature>
<dbReference type="GO" id="GO:0004674">
    <property type="term" value="F:protein serine/threonine kinase activity"/>
    <property type="evidence" value="ECO:0007669"/>
    <property type="project" value="UniProtKB-KW"/>
</dbReference>
<dbReference type="CDD" id="cd14014">
    <property type="entry name" value="STKc_PknB_like"/>
    <property type="match status" value="1"/>
</dbReference>
<evidence type="ECO:0000259" key="8">
    <source>
        <dbReference type="PROSITE" id="PS50011"/>
    </source>
</evidence>
<evidence type="ECO:0000259" key="9">
    <source>
        <dbReference type="PROSITE" id="PS51173"/>
    </source>
</evidence>
<dbReference type="HOGENOM" id="CLU_000288_63_44_11"/>
<dbReference type="InterPro" id="IPR001919">
    <property type="entry name" value="CBD2"/>
</dbReference>
<dbReference type="OrthoDB" id="9762169at2"/>
<dbReference type="PROSITE" id="PS51173">
    <property type="entry name" value="CBM2"/>
    <property type="match status" value="1"/>
</dbReference>
<feature type="domain" description="CBM2" evidence="9">
    <location>
        <begin position="330"/>
        <end position="435"/>
    </location>
</feature>
<dbReference type="EMBL" id="CP002000">
    <property type="protein sequence ID" value="ADJ47377.1"/>
    <property type="molecule type" value="Genomic_DNA"/>
</dbReference>
<keyword evidence="3" id="KW-0808">Transferase</keyword>
<dbReference type="EC" id="2.7.11.1" evidence="1"/>
<dbReference type="PROSITE" id="PS50011">
    <property type="entry name" value="PROTEIN_KINASE_DOM"/>
    <property type="match status" value="1"/>
</dbReference>
<name>A0A0H3DAT4_AMYMU</name>
<dbReference type="eggNOG" id="COG0515">
    <property type="taxonomic scope" value="Bacteria"/>
</dbReference>
<dbReference type="GO" id="GO:0005524">
    <property type="term" value="F:ATP binding"/>
    <property type="evidence" value="ECO:0007669"/>
    <property type="project" value="UniProtKB-KW"/>
</dbReference>
<evidence type="ECO:0000256" key="1">
    <source>
        <dbReference type="ARBA" id="ARBA00012513"/>
    </source>
</evidence>
<keyword evidence="2 10" id="KW-0723">Serine/threonine-protein kinase</keyword>
<reference evidence="10 11" key="1">
    <citation type="journal article" date="2010" name="Cell Res.">
        <title>Complete genome sequence of the rifamycin SV-producing Amycolatopsis mediterranei U32 revealed its genetic characteristics in phylogeny and metabolism.</title>
        <authorList>
            <person name="Zhao W."/>
            <person name="Zhong Y."/>
            <person name="Yuan H."/>
            <person name="Wang J."/>
            <person name="Zheng H."/>
            <person name="Wang Y."/>
            <person name="Cen X."/>
            <person name="Xu F."/>
            <person name="Bai J."/>
            <person name="Han X."/>
            <person name="Lu G."/>
            <person name="Zhu Y."/>
            <person name="Shao Z."/>
            <person name="Yan H."/>
            <person name="Li C."/>
            <person name="Peng N."/>
            <person name="Zhang Z."/>
            <person name="Zhang Y."/>
            <person name="Lin W."/>
            <person name="Fan Y."/>
            <person name="Qin Z."/>
            <person name="Hu Y."/>
            <person name="Zhu B."/>
            <person name="Wang S."/>
            <person name="Ding X."/>
            <person name="Zhao G.P."/>
        </authorList>
    </citation>
    <scope>NUCLEOTIDE SEQUENCE [LARGE SCALE GENOMIC DNA]</scope>
    <source>
        <strain evidence="11">U-32</strain>
    </source>
</reference>
<keyword evidence="6" id="KW-0067">ATP-binding</keyword>
<keyword evidence="4" id="KW-0547">Nucleotide-binding</keyword>
<keyword evidence="7" id="KW-0472">Membrane</keyword>
<evidence type="ECO:0000256" key="3">
    <source>
        <dbReference type="ARBA" id="ARBA00022679"/>
    </source>
</evidence>
<sequence>MADDGDLVAGRYRLQMKAALYGLGEVWRARDEQLDRDVAVKQLVSHRTGGKAMLRAMREARVAAKLSHPHAVTVYDVVEHQGGFCLVMEFLPSSLADVLAERRQLPQGMIAKIGTEIAAALAVAHADGIVHRDVSPGNVLLTRGGTAKIADFGIARVLSEPTITDRPFVPGTPAYLAPEVAGGADVTTRSDVYSLGATLYTALEGHPPVGTVDDDTETLLNRIIDEEITTPVRTGPLADVLLLLLRRDPVERPAMGKAAELLAKVSAGPAKAIEPSPVTRRPRRVRRKILLAATAGVIAGGAVTGLATAYAREGTMPVISGAVAPPMMPGTPGPAGCAATAQVTQSWPGGHKTLVTVRNIGPAKIDSWAVMWTPAAGHEVDDVWDGEIERSGGSVTVVNASWNATLNVDGSTSFGMVTLDGGTGLTVEPLSCRPR</sequence>
<feature type="domain" description="Protein kinase" evidence="8">
    <location>
        <begin position="12"/>
        <end position="265"/>
    </location>
</feature>
<keyword evidence="7" id="KW-0812">Transmembrane</keyword>
<dbReference type="PANTHER" id="PTHR43289:SF6">
    <property type="entry name" value="SERINE_THREONINE-PROTEIN KINASE NEKL-3"/>
    <property type="match status" value="1"/>
</dbReference>
<accession>A0A0H3DAT4</accession>
<dbReference type="SUPFAM" id="SSF49384">
    <property type="entry name" value="Carbohydrate-binding domain"/>
    <property type="match status" value="1"/>
</dbReference>
<evidence type="ECO:0000313" key="10">
    <source>
        <dbReference type="EMBL" id="ADJ47377.1"/>
    </source>
</evidence>
<dbReference type="PANTHER" id="PTHR43289">
    <property type="entry name" value="MITOGEN-ACTIVATED PROTEIN KINASE KINASE KINASE 20-RELATED"/>
    <property type="match status" value="1"/>
</dbReference>
<dbReference type="Gene3D" id="1.10.510.10">
    <property type="entry name" value="Transferase(Phosphotransferase) domain 1"/>
    <property type="match status" value="1"/>
</dbReference>
<dbReference type="Gene3D" id="3.30.200.20">
    <property type="entry name" value="Phosphorylase Kinase, domain 1"/>
    <property type="match status" value="1"/>
</dbReference>
<keyword evidence="7" id="KW-1133">Transmembrane helix</keyword>
<evidence type="ECO:0000256" key="4">
    <source>
        <dbReference type="ARBA" id="ARBA00022741"/>
    </source>
</evidence>
<evidence type="ECO:0000256" key="2">
    <source>
        <dbReference type="ARBA" id="ARBA00022527"/>
    </source>
</evidence>
<dbReference type="GO" id="GO:0005975">
    <property type="term" value="P:carbohydrate metabolic process"/>
    <property type="evidence" value="ECO:0007669"/>
    <property type="project" value="InterPro"/>
</dbReference>
<keyword evidence="5 10" id="KW-0418">Kinase</keyword>
<dbReference type="Pfam" id="PF00553">
    <property type="entry name" value="CBM_2"/>
    <property type="match status" value="1"/>
</dbReference>
<dbReference type="GO" id="GO:0004553">
    <property type="term" value="F:hydrolase activity, hydrolyzing O-glycosyl compounds"/>
    <property type="evidence" value="ECO:0007669"/>
    <property type="project" value="InterPro"/>
</dbReference>
<dbReference type="InterPro" id="IPR008266">
    <property type="entry name" value="Tyr_kinase_AS"/>
</dbReference>
<dbReference type="InterPro" id="IPR011009">
    <property type="entry name" value="Kinase-like_dom_sf"/>
</dbReference>
<dbReference type="SUPFAM" id="SSF56112">
    <property type="entry name" value="Protein kinase-like (PK-like)"/>
    <property type="match status" value="1"/>
</dbReference>
<dbReference type="SMART" id="SM00637">
    <property type="entry name" value="CBD_II"/>
    <property type="match status" value="1"/>
</dbReference>
<dbReference type="PATRIC" id="fig|749927.5.peg.5836"/>
<dbReference type="PROSITE" id="PS00109">
    <property type="entry name" value="PROTEIN_KINASE_TYR"/>
    <property type="match status" value="1"/>
</dbReference>
<evidence type="ECO:0000256" key="7">
    <source>
        <dbReference type="SAM" id="Phobius"/>
    </source>
</evidence>
<dbReference type="GeneID" id="92873310"/>
<dbReference type="AlphaFoldDB" id="A0A0H3DAT4"/>
<dbReference type="InterPro" id="IPR012291">
    <property type="entry name" value="CBM2_carb-bd_dom_sf"/>
</dbReference>
<dbReference type="InterPro" id="IPR008965">
    <property type="entry name" value="CBM2/CBM3_carb-bd_dom_sf"/>
</dbReference>
<organism evidence="10 11">
    <name type="scientific">Amycolatopsis mediterranei (strain U-32)</name>
    <dbReference type="NCBI Taxonomy" id="749927"/>
    <lineage>
        <taxon>Bacteria</taxon>
        <taxon>Bacillati</taxon>
        <taxon>Actinomycetota</taxon>
        <taxon>Actinomycetes</taxon>
        <taxon>Pseudonocardiales</taxon>
        <taxon>Pseudonocardiaceae</taxon>
        <taxon>Amycolatopsis</taxon>
    </lineage>
</organism>
<protein>
    <recommendedName>
        <fullName evidence="1">non-specific serine/threonine protein kinase</fullName>
        <ecNumber evidence="1">2.7.11.1</ecNumber>
    </recommendedName>
</protein>
<dbReference type="KEGG" id="amd:AMED_5624"/>
<dbReference type="RefSeq" id="WP_013227435.1">
    <property type="nucleotide sequence ID" value="NC_014318.1"/>
</dbReference>
<dbReference type="Gene3D" id="2.60.40.290">
    <property type="match status" value="1"/>
</dbReference>